<dbReference type="EMBL" id="CP009516">
    <property type="protein sequence ID" value="AKB77464.1"/>
    <property type="molecule type" value="Genomic_DNA"/>
</dbReference>
<dbReference type="Gene3D" id="1.10.340.30">
    <property type="entry name" value="Hypothetical protein, domain 2"/>
    <property type="match status" value="1"/>
</dbReference>
<dbReference type="STRING" id="1434110.MSHOH_0981"/>
<proteinExistence type="predicted"/>
<dbReference type="SUPFAM" id="SSF48150">
    <property type="entry name" value="DNA-glycosylase"/>
    <property type="match status" value="1"/>
</dbReference>
<dbReference type="GO" id="GO:0003824">
    <property type="term" value="F:catalytic activity"/>
    <property type="evidence" value="ECO:0007669"/>
    <property type="project" value="InterPro"/>
</dbReference>
<evidence type="ECO:0000313" key="2">
    <source>
        <dbReference type="Proteomes" id="UP000033101"/>
    </source>
</evidence>
<dbReference type="HOGENOM" id="CLU_1736424_0_0_2"/>
<dbReference type="PATRIC" id="fig|1434110.4.peg.1221"/>
<name>A0A0E3S7T4_9EURY</name>
<dbReference type="RefSeq" id="WP_239451231.1">
    <property type="nucleotide sequence ID" value="NZ_BBCW01000012.1"/>
</dbReference>
<accession>A0A0E3S7T4</accession>
<protein>
    <submittedName>
        <fullName evidence="1">8-oxoguanine DNA glycosylase</fullName>
    </submittedName>
</protein>
<evidence type="ECO:0000313" key="1">
    <source>
        <dbReference type="EMBL" id="AKB77464.1"/>
    </source>
</evidence>
<keyword evidence="2" id="KW-1185">Reference proteome</keyword>
<dbReference type="GO" id="GO:0006281">
    <property type="term" value="P:DNA repair"/>
    <property type="evidence" value="ECO:0007669"/>
    <property type="project" value="InterPro"/>
</dbReference>
<dbReference type="InterPro" id="IPR011257">
    <property type="entry name" value="DNA_glycosylase"/>
</dbReference>
<dbReference type="Gene3D" id="1.10.1670.10">
    <property type="entry name" value="Helix-hairpin-Helix base-excision DNA repair enzymes (C-terminal)"/>
    <property type="match status" value="1"/>
</dbReference>
<organism evidence="1 2">
    <name type="scientific">Methanosarcina horonobensis HB-1 = JCM 15518</name>
    <dbReference type="NCBI Taxonomy" id="1434110"/>
    <lineage>
        <taxon>Archaea</taxon>
        <taxon>Methanobacteriati</taxon>
        <taxon>Methanobacteriota</taxon>
        <taxon>Stenosarchaea group</taxon>
        <taxon>Methanomicrobia</taxon>
        <taxon>Methanosarcinales</taxon>
        <taxon>Methanosarcinaceae</taxon>
        <taxon>Methanosarcina</taxon>
    </lineage>
</organism>
<sequence length="150" mass="16922">MPAINSGMIKVSGLVNSGTFAEAGLSLLDKCKLGFQTEHIKAAAGEMTAGELDLNVLYHLEYRYTRERLMRLRSIGEKFADFVLLFAFEKMESFPVDTHVRRIIQYYHIDDSGFETCTNLGCVGEWGREYFGYYCGCPGVLLLSEIIINL</sequence>
<dbReference type="PANTHER" id="PTHR10242">
    <property type="entry name" value="8-OXOGUANINE DNA GLYCOSYLASE"/>
    <property type="match status" value="1"/>
</dbReference>
<dbReference type="Proteomes" id="UP000033101">
    <property type="component" value="Chromosome"/>
</dbReference>
<dbReference type="AlphaFoldDB" id="A0A0E3S7T4"/>
<reference evidence="1 2" key="1">
    <citation type="submission" date="2014-07" db="EMBL/GenBank/DDBJ databases">
        <title>Methanogenic archaea and the global carbon cycle.</title>
        <authorList>
            <person name="Henriksen J.R."/>
            <person name="Luke J."/>
            <person name="Reinhart S."/>
            <person name="Benedict M.N."/>
            <person name="Youngblut N.D."/>
            <person name="Metcalf M.E."/>
            <person name="Whitaker R.J."/>
            <person name="Metcalf W.W."/>
        </authorList>
    </citation>
    <scope>NUCLEOTIDE SEQUENCE [LARGE SCALE GENOMIC DNA]</scope>
    <source>
        <strain evidence="1 2">HB-1</strain>
    </source>
</reference>
<dbReference type="PANTHER" id="PTHR10242:SF2">
    <property type="entry name" value="N-GLYCOSYLASE_DNA LYASE"/>
    <property type="match status" value="1"/>
</dbReference>
<dbReference type="KEGG" id="mhor:MSHOH_0981"/>
<dbReference type="InterPro" id="IPR023170">
    <property type="entry name" value="HhH_base_excis_C"/>
</dbReference>
<gene>
    <name evidence="1" type="ORF">MSHOH_0981</name>
</gene>
<dbReference type="GeneID" id="24830144"/>
<dbReference type="InterPro" id="IPR052054">
    <property type="entry name" value="Oxidative_DNA_repair_enzyme"/>
</dbReference>